<dbReference type="SMART" id="SM00698">
    <property type="entry name" value="MORN"/>
    <property type="match status" value="5"/>
</dbReference>
<dbReference type="Gene3D" id="2.20.110.10">
    <property type="entry name" value="Histone H3 K4-specific methyltransferase SET7/9 N-terminal domain"/>
    <property type="match status" value="2"/>
</dbReference>
<sequence>MAADGGAEGAAPPASGELPPMQRPLDEILTLSEEVYDLETVTRECPDGKGSFQAVHHVHMPGSLMAGSFKSKSSTGGVTTYEGTFLCDPHNERPTPSGQGTRTNADGSTYTGQWKDGFPDGRGELRGASGGYVGEWKRGKKHGHGIMKFDNGDCYEGDWAHGLFQDRGKYTYASGDEFLGTFENGMKKQGTFYFADGHLSVRKYEKGFLVSCQEFSVKRQAYQPTLTKEQVHAPERNTYGATISSGAVVSPRGIRFDHGVGGALALTAPPE</sequence>
<evidence type="ECO:0000313" key="4">
    <source>
        <dbReference type="Proteomes" id="UP001189429"/>
    </source>
</evidence>
<dbReference type="SUPFAM" id="SSF82185">
    <property type="entry name" value="Histone H3 K4-specific methyltransferase SET7/9 N-terminal domain"/>
    <property type="match status" value="1"/>
</dbReference>
<feature type="region of interest" description="Disordered" evidence="2">
    <location>
        <begin position="83"/>
        <end position="121"/>
    </location>
</feature>
<accession>A0ABN9TF55</accession>
<evidence type="ECO:0000256" key="2">
    <source>
        <dbReference type="SAM" id="MobiDB-lite"/>
    </source>
</evidence>
<dbReference type="PANTHER" id="PTHR43215">
    <property type="entry name" value="RADIAL SPOKE HEAD 1 HOMOLOG"/>
    <property type="match status" value="1"/>
</dbReference>
<evidence type="ECO:0000313" key="3">
    <source>
        <dbReference type="EMBL" id="CAK0844361.1"/>
    </source>
</evidence>
<evidence type="ECO:0000256" key="1">
    <source>
        <dbReference type="ARBA" id="ARBA00022737"/>
    </source>
</evidence>
<gene>
    <name evidence="3" type="ORF">PCOR1329_LOCUS38461</name>
</gene>
<protein>
    <recommendedName>
        <fullName evidence="5">MORN repeat-containing protein 5</fullName>
    </recommendedName>
</protein>
<proteinExistence type="predicted"/>
<feature type="compositionally biased region" description="Polar residues" evidence="2">
    <location>
        <begin position="94"/>
        <end position="112"/>
    </location>
</feature>
<organism evidence="3 4">
    <name type="scientific">Prorocentrum cordatum</name>
    <dbReference type="NCBI Taxonomy" id="2364126"/>
    <lineage>
        <taxon>Eukaryota</taxon>
        <taxon>Sar</taxon>
        <taxon>Alveolata</taxon>
        <taxon>Dinophyceae</taxon>
        <taxon>Prorocentrales</taxon>
        <taxon>Prorocentraceae</taxon>
        <taxon>Prorocentrum</taxon>
    </lineage>
</organism>
<dbReference type="PANTHER" id="PTHR43215:SF14">
    <property type="entry name" value="RADIAL SPOKE HEAD 1 HOMOLOG"/>
    <property type="match status" value="1"/>
</dbReference>
<dbReference type="EMBL" id="CAUYUJ010014657">
    <property type="protein sequence ID" value="CAK0844361.1"/>
    <property type="molecule type" value="Genomic_DNA"/>
</dbReference>
<feature type="compositionally biased region" description="Low complexity" evidence="2">
    <location>
        <begin position="1"/>
        <end position="20"/>
    </location>
</feature>
<comment type="caution">
    <text evidence="3">The sequence shown here is derived from an EMBL/GenBank/DDBJ whole genome shotgun (WGS) entry which is preliminary data.</text>
</comment>
<dbReference type="InterPro" id="IPR003409">
    <property type="entry name" value="MORN"/>
</dbReference>
<dbReference type="Proteomes" id="UP001189429">
    <property type="component" value="Unassembled WGS sequence"/>
</dbReference>
<keyword evidence="4" id="KW-1185">Reference proteome</keyword>
<keyword evidence="1" id="KW-0677">Repeat</keyword>
<evidence type="ECO:0008006" key="5">
    <source>
        <dbReference type="Google" id="ProtNLM"/>
    </source>
</evidence>
<feature type="region of interest" description="Disordered" evidence="2">
    <location>
        <begin position="1"/>
        <end position="23"/>
    </location>
</feature>
<reference evidence="3" key="1">
    <citation type="submission" date="2023-10" db="EMBL/GenBank/DDBJ databases">
        <authorList>
            <person name="Chen Y."/>
            <person name="Shah S."/>
            <person name="Dougan E. K."/>
            <person name="Thang M."/>
            <person name="Chan C."/>
        </authorList>
    </citation>
    <scope>NUCLEOTIDE SEQUENCE [LARGE SCALE GENOMIC DNA]</scope>
</reference>
<dbReference type="Pfam" id="PF02493">
    <property type="entry name" value="MORN"/>
    <property type="match status" value="4"/>
</dbReference>
<name>A0ABN9TF55_9DINO</name>